<evidence type="ECO:0000256" key="1">
    <source>
        <dbReference type="ARBA" id="ARBA00006479"/>
    </source>
</evidence>
<comment type="similarity">
    <text evidence="1">Belongs to the ROK (NagC/XylR) family.</text>
</comment>
<dbReference type="Pfam" id="PF13412">
    <property type="entry name" value="HTH_24"/>
    <property type="match status" value="1"/>
</dbReference>
<dbReference type="Gene3D" id="3.30.420.40">
    <property type="match status" value="2"/>
</dbReference>
<protein>
    <submittedName>
        <fullName evidence="3">ROK family transcriptional regulator</fullName>
    </submittedName>
</protein>
<name>A0ABP8AXB7_9ACTN</name>
<gene>
    <name evidence="3" type="ORF">GCM10022252_33750</name>
</gene>
<sequence length="499" mass="51909">MGEVGGEGEPVRAADSESPSTSPWSAPSRPPLARDPGWRPGRGAPGGAPAPGLSGPGARQSPGGGSERRSRAGRPAQAEPLLGRLRPQAGARPALRAFNQLALGSYNEKLVIESIRRAVSTSRVEIAERTGLTPQAVSRITRNLLTSGLLTEDARRLGGAGKPRVPLRLRPDAGSAIGVHLDPKMITVVAVDLCGDLLDQRHLLLPEEPDPQWCLAQMTRLALESAEAARPASEALLGVGVAVPGPLDTRAGLLLDPPLFRDWKHVELKAELAARLDVTVVVEKDSTAAAIGERWLGAADRADDFVYLYLGAGVGSGAFLNGDVYRGRTGNAGEVGQLCAIATGWLTPEGGPTLVPECAPTSTVVGRARAAGMVIPPGDAAYEWVCAAAADGDRRAVTVIEEVARVIGLGAAGLIDLLDVELLIIGGPAVLPTVADIYHRQIAAAVNGFPMARHLREVEVAQSHLNRAAAAVGAASSVFHEVFTPSLGSRTRTAHPDAV</sequence>
<dbReference type="CDD" id="cd23763">
    <property type="entry name" value="ASKHA_ATPase_ROK"/>
    <property type="match status" value="1"/>
</dbReference>
<keyword evidence="4" id="KW-1185">Reference proteome</keyword>
<evidence type="ECO:0000256" key="2">
    <source>
        <dbReference type="SAM" id="MobiDB-lite"/>
    </source>
</evidence>
<feature type="compositionally biased region" description="Low complexity" evidence="2">
    <location>
        <begin position="50"/>
        <end position="61"/>
    </location>
</feature>
<dbReference type="SUPFAM" id="SSF46785">
    <property type="entry name" value="Winged helix' DNA-binding domain"/>
    <property type="match status" value="1"/>
</dbReference>
<dbReference type="InterPro" id="IPR043129">
    <property type="entry name" value="ATPase_NBD"/>
</dbReference>
<evidence type="ECO:0000313" key="4">
    <source>
        <dbReference type="Proteomes" id="UP001501251"/>
    </source>
</evidence>
<organism evidence="3 4">
    <name type="scientific">Streptosporangium oxazolinicum</name>
    <dbReference type="NCBI Taxonomy" id="909287"/>
    <lineage>
        <taxon>Bacteria</taxon>
        <taxon>Bacillati</taxon>
        <taxon>Actinomycetota</taxon>
        <taxon>Actinomycetes</taxon>
        <taxon>Streptosporangiales</taxon>
        <taxon>Streptosporangiaceae</taxon>
        <taxon>Streptosporangium</taxon>
    </lineage>
</organism>
<dbReference type="Gene3D" id="1.10.10.10">
    <property type="entry name" value="Winged helix-like DNA-binding domain superfamily/Winged helix DNA-binding domain"/>
    <property type="match status" value="1"/>
</dbReference>
<feature type="region of interest" description="Disordered" evidence="2">
    <location>
        <begin position="1"/>
        <end position="87"/>
    </location>
</feature>
<dbReference type="SUPFAM" id="SSF53067">
    <property type="entry name" value="Actin-like ATPase domain"/>
    <property type="match status" value="1"/>
</dbReference>
<comment type="caution">
    <text evidence="3">The sequence shown here is derived from an EMBL/GenBank/DDBJ whole genome shotgun (WGS) entry which is preliminary data.</text>
</comment>
<proteinExistence type="inferred from homology"/>
<dbReference type="Proteomes" id="UP001501251">
    <property type="component" value="Unassembled WGS sequence"/>
</dbReference>
<reference evidence="4" key="1">
    <citation type="journal article" date="2019" name="Int. J. Syst. Evol. Microbiol.">
        <title>The Global Catalogue of Microorganisms (GCM) 10K type strain sequencing project: providing services to taxonomists for standard genome sequencing and annotation.</title>
        <authorList>
            <consortium name="The Broad Institute Genomics Platform"/>
            <consortium name="The Broad Institute Genome Sequencing Center for Infectious Disease"/>
            <person name="Wu L."/>
            <person name="Ma J."/>
        </authorList>
    </citation>
    <scope>NUCLEOTIDE SEQUENCE [LARGE SCALE GENOMIC DNA]</scope>
    <source>
        <strain evidence="4">JCM 17388</strain>
    </source>
</reference>
<accession>A0ABP8AXB7</accession>
<evidence type="ECO:0000313" key="3">
    <source>
        <dbReference type="EMBL" id="GAA4192399.1"/>
    </source>
</evidence>
<dbReference type="PANTHER" id="PTHR18964:SF173">
    <property type="entry name" value="GLUCOKINASE"/>
    <property type="match status" value="1"/>
</dbReference>
<dbReference type="InterPro" id="IPR000600">
    <property type="entry name" value="ROK"/>
</dbReference>
<dbReference type="PANTHER" id="PTHR18964">
    <property type="entry name" value="ROK (REPRESSOR, ORF, KINASE) FAMILY"/>
    <property type="match status" value="1"/>
</dbReference>
<dbReference type="RefSeq" id="WP_344918839.1">
    <property type="nucleotide sequence ID" value="NZ_BAABAQ010000005.1"/>
</dbReference>
<dbReference type="InterPro" id="IPR036388">
    <property type="entry name" value="WH-like_DNA-bd_sf"/>
</dbReference>
<dbReference type="InterPro" id="IPR036390">
    <property type="entry name" value="WH_DNA-bd_sf"/>
</dbReference>
<dbReference type="EMBL" id="BAABAQ010000005">
    <property type="protein sequence ID" value="GAA4192399.1"/>
    <property type="molecule type" value="Genomic_DNA"/>
</dbReference>
<dbReference type="Pfam" id="PF00480">
    <property type="entry name" value="ROK"/>
    <property type="match status" value="1"/>
</dbReference>